<keyword evidence="3" id="KW-1185">Reference proteome</keyword>
<accession>A0A0D3I367</accession>
<dbReference type="KEGG" id="ehx:EMIHUDRAFT_460878"/>
<dbReference type="Proteomes" id="UP000013827">
    <property type="component" value="Unassembled WGS sequence"/>
</dbReference>
<dbReference type="HOGENOM" id="CLU_2892951_0_0_1"/>
<organism evidence="2 3">
    <name type="scientific">Emiliania huxleyi (strain CCMP1516)</name>
    <dbReference type="NCBI Taxonomy" id="280463"/>
    <lineage>
        <taxon>Eukaryota</taxon>
        <taxon>Haptista</taxon>
        <taxon>Haptophyta</taxon>
        <taxon>Prymnesiophyceae</taxon>
        <taxon>Isochrysidales</taxon>
        <taxon>Noelaerhabdaceae</taxon>
        <taxon>Emiliania</taxon>
    </lineage>
</organism>
<evidence type="ECO:0000256" key="1">
    <source>
        <dbReference type="SAM" id="MobiDB-lite"/>
    </source>
</evidence>
<reference evidence="3" key="1">
    <citation type="journal article" date="2013" name="Nature">
        <title>Pan genome of the phytoplankton Emiliania underpins its global distribution.</title>
        <authorList>
            <person name="Read B.A."/>
            <person name="Kegel J."/>
            <person name="Klute M.J."/>
            <person name="Kuo A."/>
            <person name="Lefebvre S.C."/>
            <person name="Maumus F."/>
            <person name="Mayer C."/>
            <person name="Miller J."/>
            <person name="Monier A."/>
            <person name="Salamov A."/>
            <person name="Young J."/>
            <person name="Aguilar M."/>
            <person name="Claverie J.M."/>
            <person name="Frickenhaus S."/>
            <person name="Gonzalez K."/>
            <person name="Herman E.K."/>
            <person name="Lin Y.C."/>
            <person name="Napier J."/>
            <person name="Ogata H."/>
            <person name="Sarno A.F."/>
            <person name="Shmutz J."/>
            <person name="Schroeder D."/>
            <person name="de Vargas C."/>
            <person name="Verret F."/>
            <person name="von Dassow P."/>
            <person name="Valentin K."/>
            <person name="Van de Peer Y."/>
            <person name="Wheeler G."/>
            <person name="Dacks J.B."/>
            <person name="Delwiche C.F."/>
            <person name="Dyhrman S.T."/>
            <person name="Glockner G."/>
            <person name="John U."/>
            <person name="Richards T."/>
            <person name="Worden A.Z."/>
            <person name="Zhang X."/>
            <person name="Grigoriev I.V."/>
            <person name="Allen A.E."/>
            <person name="Bidle K."/>
            <person name="Borodovsky M."/>
            <person name="Bowler C."/>
            <person name="Brownlee C."/>
            <person name="Cock J.M."/>
            <person name="Elias M."/>
            <person name="Gladyshev V.N."/>
            <person name="Groth M."/>
            <person name="Guda C."/>
            <person name="Hadaegh A."/>
            <person name="Iglesias-Rodriguez M.D."/>
            <person name="Jenkins J."/>
            <person name="Jones B.M."/>
            <person name="Lawson T."/>
            <person name="Leese F."/>
            <person name="Lindquist E."/>
            <person name="Lobanov A."/>
            <person name="Lomsadze A."/>
            <person name="Malik S.B."/>
            <person name="Marsh M.E."/>
            <person name="Mackinder L."/>
            <person name="Mock T."/>
            <person name="Mueller-Roeber B."/>
            <person name="Pagarete A."/>
            <person name="Parker M."/>
            <person name="Probert I."/>
            <person name="Quesneville H."/>
            <person name="Raines C."/>
            <person name="Rensing S.A."/>
            <person name="Riano-Pachon D.M."/>
            <person name="Richier S."/>
            <person name="Rokitta S."/>
            <person name="Shiraiwa Y."/>
            <person name="Soanes D.M."/>
            <person name="van der Giezen M."/>
            <person name="Wahlund T.M."/>
            <person name="Williams B."/>
            <person name="Wilson W."/>
            <person name="Wolfe G."/>
            <person name="Wurch L.L."/>
        </authorList>
    </citation>
    <scope>NUCLEOTIDE SEQUENCE</scope>
</reference>
<dbReference type="AlphaFoldDB" id="A0A0D3I367"/>
<feature type="region of interest" description="Disordered" evidence="1">
    <location>
        <begin position="1"/>
        <end position="63"/>
    </location>
</feature>
<protein>
    <submittedName>
        <fullName evidence="2">Uncharacterized protein</fullName>
    </submittedName>
</protein>
<dbReference type="EnsemblProtists" id="EOD05702">
    <property type="protein sequence ID" value="EOD05702"/>
    <property type="gene ID" value="EMIHUDRAFT_460878"/>
</dbReference>
<dbReference type="RefSeq" id="XP_005758131.1">
    <property type="nucleotide sequence ID" value="XM_005758074.1"/>
</dbReference>
<proteinExistence type="predicted"/>
<sequence>QRPDQRHQAAVQHHRLRHQGQRNRKARPHLLQPRRVAQALVSARGGDAQRHERTRALRLSCSS</sequence>
<feature type="compositionally biased region" description="Basic residues" evidence="1">
    <location>
        <begin position="12"/>
        <end position="28"/>
    </location>
</feature>
<evidence type="ECO:0000313" key="2">
    <source>
        <dbReference type="EnsemblProtists" id="EOD05702"/>
    </source>
</evidence>
<evidence type="ECO:0000313" key="3">
    <source>
        <dbReference type="Proteomes" id="UP000013827"/>
    </source>
</evidence>
<reference evidence="2" key="2">
    <citation type="submission" date="2024-10" db="UniProtKB">
        <authorList>
            <consortium name="EnsemblProtists"/>
        </authorList>
    </citation>
    <scope>IDENTIFICATION</scope>
</reference>
<dbReference type="GeneID" id="17251852"/>
<dbReference type="PaxDb" id="2903-EOD05702"/>
<name>A0A0D3I367_EMIH1</name>